<keyword evidence="2" id="KW-1185">Reference proteome</keyword>
<reference evidence="1" key="1">
    <citation type="journal article" date="2021" name="New Phytol.">
        <title>Evolutionary innovations through gain and loss of genes in the ectomycorrhizal Boletales.</title>
        <authorList>
            <person name="Wu G."/>
            <person name="Miyauchi S."/>
            <person name="Morin E."/>
            <person name="Kuo A."/>
            <person name="Drula E."/>
            <person name="Varga T."/>
            <person name="Kohler A."/>
            <person name="Feng B."/>
            <person name="Cao Y."/>
            <person name="Lipzen A."/>
            <person name="Daum C."/>
            <person name="Hundley H."/>
            <person name="Pangilinan J."/>
            <person name="Johnson J."/>
            <person name="Barry K."/>
            <person name="LaButti K."/>
            <person name="Ng V."/>
            <person name="Ahrendt S."/>
            <person name="Min B."/>
            <person name="Choi I.G."/>
            <person name="Park H."/>
            <person name="Plett J.M."/>
            <person name="Magnuson J."/>
            <person name="Spatafora J.W."/>
            <person name="Nagy L.G."/>
            <person name="Henrissat B."/>
            <person name="Grigoriev I.V."/>
            <person name="Yang Z.L."/>
            <person name="Xu J."/>
            <person name="Martin F.M."/>
        </authorList>
    </citation>
    <scope>NUCLEOTIDE SEQUENCE</scope>
    <source>
        <strain evidence="1">ATCC 28755</strain>
    </source>
</reference>
<name>A0ACB8AND4_9AGAM</name>
<protein>
    <submittedName>
        <fullName evidence="1">Uncharacterized protein</fullName>
    </submittedName>
</protein>
<evidence type="ECO:0000313" key="2">
    <source>
        <dbReference type="Proteomes" id="UP000790377"/>
    </source>
</evidence>
<sequence length="166" mass="19034">LIKTAKQTNLKFAPTKLSRNLKKQLPAWTHIGAQPKTYNAKRDDCLKNTHNATTIHQINKSAKRLRKKPNHQDPHTERSNCKCKACKSDRLKGCKNPHKCAIIANNIIKKLAPIYNHRREPKFDNLTLTHRRIEKNQKADVPNGDEIIFDPSITTKESLGEGFRIL</sequence>
<accession>A0ACB8AND4</accession>
<dbReference type="Proteomes" id="UP000790377">
    <property type="component" value="Unassembled WGS sequence"/>
</dbReference>
<feature type="non-terminal residue" evidence="1">
    <location>
        <position position="1"/>
    </location>
</feature>
<proteinExistence type="predicted"/>
<feature type="non-terminal residue" evidence="1">
    <location>
        <position position="166"/>
    </location>
</feature>
<evidence type="ECO:0000313" key="1">
    <source>
        <dbReference type="EMBL" id="KAH7914513.1"/>
    </source>
</evidence>
<comment type="caution">
    <text evidence="1">The sequence shown here is derived from an EMBL/GenBank/DDBJ whole genome shotgun (WGS) entry which is preliminary data.</text>
</comment>
<dbReference type="EMBL" id="MU267612">
    <property type="protein sequence ID" value="KAH7914513.1"/>
    <property type="molecule type" value="Genomic_DNA"/>
</dbReference>
<gene>
    <name evidence="1" type="ORF">BJ138DRAFT_974891</name>
</gene>
<organism evidence="1 2">
    <name type="scientific">Hygrophoropsis aurantiaca</name>
    <dbReference type="NCBI Taxonomy" id="72124"/>
    <lineage>
        <taxon>Eukaryota</taxon>
        <taxon>Fungi</taxon>
        <taxon>Dikarya</taxon>
        <taxon>Basidiomycota</taxon>
        <taxon>Agaricomycotina</taxon>
        <taxon>Agaricomycetes</taxon>
        <taxon>Agaricomycetidae</taxon>
        <taxon>Boletales</taxon>
        <taxon>Coniophorineae</taxon>
        <taxon>Hygrophoropsidaceae</taxon>
        <taxon>Hygrophoropsis</taxon>
    </lineage>
</organism>